<dbReference type="InterPro" id="IPR056884">
    <property type="entry name" value="NPHP3-like_N"/>
</dbReference>
<proteinExistence type="predicted"/>
<dbReference type="Gene3D" id="1.25.40.20">
    <property type="entry name" value="Ankyrin repeat-containing domain"/>
    <property type="match status" value="1"/>
</dbReference>
<evidence type="ECO:0000256" key="1">
    <source>
        <dbReference type="ARBA" id="ARBA00022737"/>
    </source>
</evidence>
<keyword evidence="6" id="KW-1185">Reference proteome</keyword>
<evidence type="ECO:0000256" key="2">
    <source>
        <dbReference type="SAM" id="MobiDB-lite"/>
    </source>
</evidence>
<dbReference type="PANTHER" id="PTHR10039">
    <property type="entry name" value="AMELOGENIN"/>
    <property type="match status" value="1"/>
</dbReference>
<accession>A0A1B8B9V3</accession>
<dbReference type="AlphaFoldDB" id="A0A1B8B9V3"/>
<evidence type="ECO:0000259" key="3">
    <source>
        <dbReference type="Pfam" id="PF24809"/>
    </source>
</evidence>
<dbReference type="InterPro" id="IPR002110">
    <property type="entry name" value="Ankyrin_rpt"/>
</dbReference>
<dbReference type="Pfam" id="PF24883">
    <property type="entry name" value="NPHP3_N"/>
    <property type="match status" value="1"/>
</dbReference>
<evidence type="ECO:0000259" key="4">
    <source>
        <dbReference type="Pfam" id="PF24883"/>
    </source>
</evidence>
<dbReference type="InterPro" id="IPR056125">
    <property type="entry name" value="DUF7708"/>
</dbReference>
<comment type="caution">
    <text evidence="5">The sequence shown here is derived from an EMBL/GenBank/DDBJ whole genome shotgun (WGS) entry which is preliminary data.</text>
</comment>
<organism evidence="5 6">
    <name type="scientific">Fusarium poae</name>
    <dbReference type="NCBI Taxonomy" id="36050"/>
    <lineage>
        <taxon>Eukaryota</taxon>
        <taxon>Fungi</taxon>
        <taxon>Dikarya</taxon>
        <taxon>Ascomycota</taxon>
        <taxon>Pezizomycotina</taxon>
        <taxon>Sordariomycetes</taxon>
        <taxon>Hypocreomycetidae</taxon>
        <taxon>Hypocreales</taxon>
        <taxon>Nectriaceae</taxon>
        <taxon>Fusarium</taxon>
    </lineage>
</organism>
<reference evidence="5 6" key="1">
    <citation type="submission" date="2016-06" db="EMBL/GenBank/DDBJ databases">
        <title>Living apart together: crosstalk between the core and supernumerary genomes in a fungal plant pathogen.</title>
        <authorList>
            <person name="Vanheule A."/>
            <person name="Audenaert K."/>
            <person name="Warris S."/>
            <person name="Van De Geest H."/>
            <person name="Schijlen E."/>
            <person name="Hofte M."/>
            <person name="De Saeger S."/>
            <person name="Haesaert G."/>
            <person name="Waalwijk C."/>
            <person name="Van Der Lee T."/>
        </authorList>
    </citation>
    <scope>NUCLEOTIDE SEQUENCE [LARGE SCALE GENOMIC DNA]</scope>
    <source>
        <strain evidence="5 6">2516</strain>
    </source>
</reference>
<protein>
    <recommendedName>
        <fullName evidence="7">NACHT domain-containing protein</fullName>
    </recommendedName>
</protein>
<dbReference type="OMA" id="AYLQWEQ"/>
<dbReference type="SUPFAM" id="SSF52540">
    <property type="entry name" value="P-loop containing nucleoside triphosphate hydrolases"/>
    <property type="match status" value="1"/>
</dbReference>
<feature type="compositionally biased region" description="Pro residues" evidence="2">
    <location>
        <begin position="34"/>
        <end position="48"/>
    </location>
</feature>
<feature type="domain" description="DUF7708" evidence="3">
    <location>
        <begin position="153"/>
        <end position="295"/>
    </location>
</feature>
<dbReference type="Gene3D" id="3.40.50.300">
    <property type="entry name" value="P-loop containing nucleotide triphosphate hydrolases"/>
    <property type="match status" value="1"/>
</dbReference>
<evidence type="ECO:0008006" key="7">
    <source>
        <dbReference type="Google" id="ProtNLM"/>
    </source>
</evidence>
<evidence type="ECO:0000313" key="6">
    <source>
        <dbReference type="Proteomes" id="UP000091967"/>
    </source>
</evidence>
<dbReference type="InterPro" id="IPR036770">
    <property type="entry name" value="Ankyrin_rpt-contain_sf"/>
</dbReference>
<dbReference type="InterPro" id="IPR027417">
    <property type="entry name" value="P-loop_NTPase"/>
</dbReference>
<name>A0A1B8B9V3_FUSPO</name>
<feature type="region of interest" description="Disordered" evidence="2">
    <location>
        <begin position="22"/>
        <end position="50"/>
    </location>
</feature>
<dbReference type="Pfam" id="PF24809">
    <property type="entry name" value="DUF7708"/>
    <property type="match status" value="1"/>
</dbReference>
<dbReference type="STRING" id="36050.A0A1B8B9V3"/>
<dbReference type="PANTHER" id="PTHR10039:SF15">
    <property type="entry name" value="NACHT DOMAIN-CONTAINING PROTEIN"/>
    <property type="match status" value="1"/>
</dbReference>
<dbReference type="Pfam" id="PF12796">
    <property type="entry name" value="Ank_2"/>
    <property type="match status" value="2"/>
</dbReference>
<evidence type="ECO:0000313" key="5">
    <source>
        <dbReference type="EMBL" id="OBS29493.1"/>
    </source>
</evidence>
<keyword evidence="1" id="KW-0677">Repeat</keyword>
<gene>
    <name evidence="5" type="ORF">FPOA_03430</name>
</gene>
<dbReference type="SUPFAM" id="SSF48403">
    <property type="entry name" value="Ankyrin repeat"/>
    <property type="match status" value="1"/>
</dbReference>
<sequence>MPRFRNSIPADKSCLSSLVSLVRRRPKTTAHSPAPVPTPEDDIQPPPSAAETQTAILPDTGVSIASSSSIENDVEGQGKNPIRIEGDSELWYEALRKSDDQTREAIQRHRTSTRDENKAAELIAMVRNKQENFANTTAKIKIGNREIIWRDHATRVVTWVTNIGDIAVPFAPSPSSTVWSALKVLMQAHVSRCEDLVAILDCAEKVLRLVQRGRTYEAVYIRQLSHNYSESRGSLRNALIEAYKQALKLLVHAADHFQKGKGKRFVDALMNPKQGETLVNDLTKADENLSRAVQASESEHRQMDNAETRRCLERLNGPLRYIDDKVGAMLQHIEQSTLYDALMSISDVDVAGQHEMRTFKRTKGTCEWLLEHEKFHCWEDSYDSSILWLKGRVGTGKSTLTSKVIDRYRIPVEEVANQPAIDEGFAFFYCSKSGTKGSKEDMFIQVLRSFLRQLATVPHHPEKIDPDLIKLCKAMKLNNQTFSIESCQKRIAALLEIYPRTIIVLDALDECERSIRRDLIAFFTDLIDGSTHPIKVFVSSRDEGDIGKLLATENVLSIDIDRKNERDIEMYLDTELVRACDHWSPRTKKKVKQKLFQGSMGMFRWTYLQMEQLKDLISDEAVDERLGKLPEGLTKAYDELYNSLETHDRVLLQRTVKWLIHGAESLSTSAMLSAIRLSETIDEHGKISLHTSTEVSEPQLQAICRHLVVLDDSIRDPTETYQIKYHRAWRFAHASVTEYFEDHHQSWAGDSAVMELAKLSLLKVNEIYPNMVFKRTEDEDSECGLYSLDEYSGSDGYLHFSDQSDFEKYITNVWPWHIQAVQRKSLRCQELSILLERFLIAPNETHISSQGYRNWHSNTDDHFEMVFDLSISELEPMENSFFIIWSLDLYSTAQECVEPRIDLFEINKFSDDALSLASQHGHVDLCYQLILKGSDADRILPGRGSAFFHAINLDNIPCVELLLKHGANPNQNACHRPLCSSLNASQEMIEVLFKVGADPNLSCHYTGCHGEWPFGKVVSSHHDTEMTKRFIEGGADVNLQIGIHGGPLAKAAYHGLMTNVKLLIENNAQVNAHLMIGNYGTALAAAIFGAHLETVKYLIEEAGADVREMINCLPFPRPEIRRRYEAEAEVVRKYLIEEGYMDEKDFEYIGYTR</sequence>
<feature type="domain" description="Nephrocystin 3-like N-terminal" evidence="4">
    <location>
        <begin position="364"/>
        <end position="541"/>
    </location>
</feature>
<dbReference type="Proteomes" id="UP000091967">
    <property type="component" value="Unassembled WGS sequence"/>
</dbReference>
<dbReference type="EMBL" id="LYXU01000001">
    <property type="protein sequence ID" value="OBS29493.1"/>
    <property type="molecule type" value="Genomic_DNA"/>
</dbReference>
<dbReference type="SMART" id="SM00248">
    <property type="entry name" value="ANK"/>
    <property type="match status" value="5"/>
</dbReference>